<keyword evidence="5" id="KW-0808">Transferase</keyword>
<dbReference type="SMART" id="SM01343">
    <property type="entry name" value="FATC"/>
    <property type="match status" value="1"/>
</dbReference>
<dbReference type="PROSITE" id="PS51189">
    <property type="entry name" value="FAT"/>
    <property type="match status" value="1"/>
</dbReference>
<feature type="domain" description="FAT" evidence="16">
    <location>
        <begin position="2310"/>
        <end position="2860"/>
    </location>
</feature>
<dbReference type="PROSITE" id="PS50290">
    <property type="entry name" value="PI3_4_KINASE_3"/>
    <property type="match status" value="1"/>
</dbReference>
<evidence type="ECO:0000256" key="2">
    <source>
        <dbReference type="ARBA" id="ARBA00010769"/>
    </source>
</evidence>
<comment type="catalytic activity">
    <reaction evidence="13">
        <text>L-seryl-[protein] + ATP = O-phospho-L-seryl-[protein] + ADP + H(+)</text>
        <dbReference type="Rhea" id="RHEA:17989"/>
        <dbReference type="Rhea" id="RHEA-COMP:9863"/>
        <dbReference type="Rhea" id="RHEA-COMP:11604"/>
        <dbReference type="ChEBI" id="CHEBI:15378"/>
        <dbReference type="ChEBI" id="CHEBI:29999"/>
        <dbReference type="ChEBI" id="CHEBI:30616"/>
        <dbReference type="ChEBI" id="CHEBI:83421"/>
        <dbReference type="ChEBI" id="CHEBI:456216"/>
        <dbReference type="EC" id="2.7.11.1"/>
    </reaction>
</comment>
<dbReference type="Gene3D" id="3.30.1010.10">
    <property type="entry name" value="Phosphatidylinositol 3-kinase Catalytic Subunit, Chain A, domain 4"/>
    <property type="match status" value="1"/>
</dbReference>
<evidence type="ECO:0000256" key="14">
    <source>
        <dbReference type="SAM" id="MobiDB-lite"/>
    </source>
</evidence>
<dbReference type="PANTHER" id="PTHR11139">
    <property type="entry name" value="ATAXIA TELANGIECTASIA MUTATED ATM -RELATED"/>
    <property type="match status" value="1"/>
</dbReference>
<dbReference type="GO" id="GO:0000077">
    <property type="term" value="P:DNA damage checkpoint signaling"/>
    <property type="evidence" value="ECO:0007669"/>
    <property type="project" value="TreeGrafter"/>
</dbReference>
<proteinExistence type="inferred from homology"/>
<keyword evidence="9" id="KW-0067">ATP-binding</keyword>
<name>A0AAD5VZ14_9AGAR</name>
<keyword evidence="19" id="KW-1185">Reference proteome</keyword>
<dbReference type="Gene3D" id="1.10.1070.11">
    <property type="entry name" value="Phosphatidylinositol 3-/4-kinase, catalytic domain"/>
    <property type="match status" value="1"/>
</dbReference>
<dbReference type="InterPro" id="IPR000403">
    <property type="entry name" value="PI3/4_kinase_cat_dom"/>
</dbReference>
<dbReference type="EMBL" id="JANIEX010000325">
    <property type="protein sequence ID" value="KAJ3568764.1"/>
    <property type="molecule type" value="Genomic_DNA"/>
</dbReference>
<comment type="caution">
    <text evidence="18">The sequence shown here is derived from an EMBL/GenBank/DDBJ whole genome shotgun (WGS) entry which is preliminary data.</text>
</comment>
<dbReference type="Pfam" id="PF00454">
    <property type="entry name" value="PI3_PI4_kinase"/>
    <property type="match status" value="1"/>
</dbReference>
<evidence type="ECO:0000259" key="16">
    <source>
        <dbReference type="PROSITE" id="PS51189"/>
    </source>
</evidence>
<feature type="domain" description="PI3K/PI4K catalytic" evidence="15">
    <location>
        <begin position="2968"/>
        <end position="3282"/>
    </location>
</feature>
<dbReference type="SMART" id="SM00146">
    <property type="entry name" value="PI3Kc"/>
    <property type="match status" value="1"/>
</dbReference>
<dbReference type="Proteomes" id="UP001213000">
    <property type="component" value="Unassembled WGS sequence"/>
</dbReference>
<dbReference type="PANTHER" id="PTHR11139:SF125">
    <property type="entry name" value="SERINE_THREONINE-PROTEIN KINASE MEC1"/>
    <property type="match status" value="1"/>
</dbReference>
<dbReference type="Pfam" id="PF23593">
    <property type="entry name" value="HEAT_ATR"/>
    <property type="match status" value="1"/>
</dbReference>
<dbReference type="InterPro" id="IPR016024">
    <property type="entry name" value="ARM-type_fold"/>
</dbReference>
<dbReference type="PROSITE" id="PS00916">
    <property type="entry name" value="PI3_4_KINASE_2"/>
    <property type="match status" value="1"/>
</dbReference>
<keyword evidence="7" id="KW-0227">DNA damage</keyword>
<evidence type="ECO:0000313" key="19">
    <source>
        <dbReference type="Proteomes" id="UP001213000"/>
    </source>
</evidence>
<evidence type="ECO:0000259" key="17">
    <source>
        <dbReference type="PROSITE" id="PS51190"/>
    </source>
</evidence>
<dbReference type="Pfam" id="PF04147">
    <property type="entry name" value="Nop14"/>
    <property type="match status" value="1"/>
</dbReference>
<dbReference type="InterPro" id="IPR003152">
    <property type="entry name" value="FATC_dom"/>
</dbReference>
<evidence type="ECO:0000259" key="15">
    <source>
        <dbReference type="PROSITE" id="PS50290"/>
    </source>
</evidence>
<organism evidence="18 19">
    <name type="scientific">Leucocoprinus birnbaumii</name>
    <dbReference type="NCBI Taxonomy" id="56174"/>
    <lineage>
        <taxon>Eukaryota</taxon>
        <taxon>Fungi</taxon>
        <taxon>Dikarya</taxon>
        <taxon>Basidiomycota</taxon>
        <taxon>Agaricomycotina</taxon>
        <taxon>Agaricomycetes</taxon>
        <taxon>Agaricomycetidae</taxon>
        <taxon>Agaricales</taxon>
        <taxon>Agaricineae</taxon>
        <taxon>Agaricaceae</taxon>
        <taxon>Leucocoprinus</taxon>
    </lineage>
</organism>
<dbReference type="Pfam" id="PF02260">
    <property type="entry name" value="FATC"/>
    <property type="match status" value="1"/>
</dbReference>
<evidence type="ECO:0000256" key="7">
    <source>
        <dbReference type="ARBA" id="ARBA00022763"/>
    </source>
</evidence>
<evidence type="ECO:0000256" key="12">
    <source>
        <dbReference type="ARBA" id="ARBA00047899"/>
    </source>
</evidence>
<dbReference type="SUPFAM" id="SSF56112">
    <property type="entry name" value="Protein kinase-like (PK-like)"/>
    <property type="match status" value="1"/>
</dbReference>
<comment type="subcellular location">
    <subcellularLocation>
        <location evidence="1">Nucleus</location>
    </subcellularLocation>
</comment>
<dbReference type="InterPro" id="IPR011989">
    <property type="entry name" value="ARM-like"/>
</dbReference>
<evidence type="ECO:0000256" key="11">
    <source>
        <dbReference type="ARBA" id="ARBA00023242"/>
    </source>
</evidence>
<dbReference type="GO" id="GO:0005524">
    <property type="term" value="F:ATP binding"/>
    <property type="evidence" value="ECO:0007669"/>
    <property type="project" value="UniProtKB-KW"/>
</dbReference>
<dbReference type="PROSITE" id="PS51190">
    <property type="entry name" value="FATC"/>
    <property type="match status" value="1"/>
</dbReference>
<protein>
    <recommendedName>
        <fullName evidence="3">non-specific serine/threonine protein kinase</fullName>
        <ecNumber evidence="3">2.7.11.1</ecNumber>
    </recommendedName>
</protein>
<dbReference type="Pfam" id="PF08064">
    <property type="entry name" value="UME"/>
    <property type="match status" value="1"/>
</dbReference>
<evidence type="ECO:0000256" key="5">
    <source>
        <dbReference type="ARBA" id="ARBA00022679"/>
    </source>
</evidence>
<keyword evidence="6" id="KW-0547">Nucleotide-binding</keyword>
<evidence type="ECO:0000256" key="6">
    <source>
        <dbReference type="ARBA" id="ARBA00022741"/>
    </source>
</evidence>
<reference evidence="18" key="1">
    <citation type="submission" date="2022-07" db="EMBL/GenBank/DDBJ databases">
        <title>Genome Sequence of Leucocoprinus birnbaumii.</title>
        <authorList>
            <person name="Buettner E."/>
        </authorList>
    </citation>
    <scope>NUCLEOTIDE SEQUENCE</scope>
    <source>
        <strain evidence="18">VT141</strain>
    </source>
</reference>
<accession>A0AAD5VZ14</accession>
<feature type="compositionally biased region" description="Acidic residues" evidence="14">
    <location>
        <begin position="405"/>
        <end position="436"/>
    </location>
</feature>
<dbReference type="GO" id="GO:0000723">
    <property type="term" value="P:telomere maintenance"/>
    <property type="evidence" value="ECO:0007669"/>
    <property type="project" value="TreeGrafter"/>
</dbReference>
<feature type="region of interest" description="Disordered" evidence="14">
    <location>
        <begin position="268"/>
        <end position="460"/>
    </location>
</feature>
<gene>
    <name evidence="18" type="ORF">NP233_g5503</name>
</gene>
<evidence type="ECO:0000313" key="18">
    <source>
        <dbReference type="EMBL" id="KAJ3568764.1"/>
    </source>
</evidence>
<feature type="region of interest" description="Disordered" evidence="14">
    <location>
        <begin position="62"/>
        <end position="89"/>
    </location>
</feature>
<dbReference type="InterPro" id="IPR057564">
    <property type="entry name" value="HEAT_ATR"/>
</dbReference>
<dbReference type="InterPro" id="IPR011009">
    <property type="entry name" value="Kinase-like_dom_sf"/>
</dbReference>
<feature type="compositionally biased region" description="Acidic residues" evidence="14">
    <location>
        <begin position="366"/>
        <end position="378"/>
    </location>
</feature>
<dbReference type="CDD" id="cd00892">
    <property type="entry name" value="PIKKc_ATR"/>
    <property type="match status" value="1"/>
</dbReference>
<dbReference type="GO" id="GO:0032040">
    <property type="term" value="C:small-subunit processome"/>
    <property type="evidence" value="ECO:0007669"/>
    <property type="project" value="InterPro"/>
</dbReference>
<evidence type="ECO:0000256" key="9">
    <source>
        <dbReference type="ARBA" id="ARBA00022840"/>
    </source>
</evidence>
<feature type="compositionally biased region" description="Basic and acidic residues" evidence="14">
    <location>
        <begin position="292"/>
        <end position="336"/>
    </location>
</feature>
<dbReference type="GO" id="GO:0006281">
    <property type="term" value="P:DNA repair"/>
    <property type="evidence" value="ECO:0007669"/>
    <property type="project" value="UniProtKB-KW"/>
</dbReference>
<evidence type="ECO:0000256" key="4">
    <source>
        <dbReference type="ARBA" id="ARBA00022527"/>
    </source>
</evidence>
<dbReference type="InterPro" id="IPR007276">
    <property type="entry name" value="Nop14"/>
</dbReference>
<dbReference type="InterPro" id="IPR003151">
    <property type="entry name" value="PIK-rel_kinase_FAT"/>
</dbReference>
<keyword evidence="8" id="KW-0418">Kinase</keyword>
<dbReference type="InterPro" id="IPR011990">
    <property type="entry name" value="TPR-like_helical_dom_sf"/>
</dbReference>
<evidence type="ECO:0000256" key="1">
    <source>
        <dbReference type="ARBA" id="ARBA00004123"/>
    </source>
</evidence>
<dbReference type="Pfam" id="PF25030">
    <property type="entry name" value="M-HEAT_ATR"/>
    <property type="match status" value="1"/>
</dbReference>
<comment type="similarity">
    <text evidence="2">Belongs to the PI3/PI4-kinase family. ATM subfamily.</text>
</comment>
<evidence type="ECO:0000256" key="10">
    <source>
        <dbReference type="ARBA" id="ARBA00023204"/>
    </source>
</evidence>
<dbReference type="EC" id="2.7.11.1" evidence="3"/>
<dbReference type="InterPro" id="IPR056802">
    <property type="entry name" value="ATR-like_M-HEAT"/>
</dbReference>
<dbReference type="InterPro" id="IPR018936">
    <property type="entry name" value="PI3/4_kinase_CS"/>
</dbReference>
<comment type="catalytic activity">
    <reaction evidence="12">
        <text>L-threonyl-[protein] + ATP = O-phospho-L-threonyl-[protein] + ADP + H(+)</text>
        <dbReference type="Rhea" id="RHEA:46608"/>
        <dbReference type="Rhea" id="RHEA-COMP:11060"/>
        <dbReference type="Rhea" id="RHEA-COMP:11605"/>
        <dbReference type="ChEBI" id="CHEBI:15378"/>
        <dbReference type="ChEBI" id="CHEBI:30013"/>
        <dbReference type="ChEBI" id="CHEBI:30616"/>
        <dbReference type="ChEBI" id="CHEBI:61977"/>
        <dbReference type="ChEBI" id="CHEBI:456216"/>
        <dbReference type="EC" id="2.7.11.1"/>
    </reaction>
</comment>
<keyword evidence="11" id="KW-0539">Nucleus</keyword>
<feature type="domain" description="FATC" evidence="17">
    <location>
        <begin position="3291"/>
        <end position="3323"/>
    </location>
</feature>
<sequence length="3323" mass="374115">MVKGSQLTQLKSALSQAGVTGRPSTSKKRKRSAVPLEKEKEKRVARLEEIHRRLNPFDVKITKTKHDVGGRKVKGMTGKPAQSKQAGIEQRKKTLLKEWEERNRSGGIVDRRFGENDPTMSLEERMLERFTRERQRASKGVAFNLEDEDELTHYGQSLSKLDDFDNVGLGLESDEEDMGQLDQQLVSQAHFGGFEKEAIDPDVEDEEPARKKSKAEVMAEVIAKSKEHKILRQMEKEQEENIRHELDNDFATLRDLLYAPDPSLTIATTASIGEPNQDEKSSGAATLSMLPEAHDAGYDQHVRELAFDKRSKPKDRTKTEEELALEEKEALEIAEKQRRKRMLGIEDSGSEDEGRGRRKRVRGGDDLEDDFRDNEVDEWGGLGSGLDVETGIVDGEGEASGSYSEDGEDSEDGKEGYEISEDEEGGSEDEEGEQEDLTTSSSRRKTKAAASAHQDLPFTFPAPGSHEEFLDIIENVKDQDVPLVVQRIRTLYHTSFAPENKFKLQTLANILIEHILYVTTPPAPRFPLVSSLLPHLKAIVKAYPISAAQFFNEKLSLMDKNLKRGLSRGALSLDAKTWPGPSELILLRIIGLIWPTSDLNHAVISPSRLLMGAYLGLCRVRCLSDLASGLFLCTLFLQYESLSRRFVPEAVNFLVNAFLHLSPTRFKSTSSLPGSFSVPDFRSEACQRLRLNVKKMAPMPHKADLSELLMLEEPREQDKVNLIALVLELMGKFAELYKGLDGFVELYSPLLEVLEGVETKNWEEGLKARYSKNVDMLTRLLKFATDSHVPLALQAHKPIPIPSYIPKFESTTSNYLRKKDPDHEKNEAAKLRYQLKQEKKGAIRELRKDARFLASVEQKRQLEKDRDYNERLKKAFTSIESERAEQKAMEREKAREKRRAVLDQCCTARDLEPQRSSLIHGFNMTTDIPSGSAFPVPTFNGSESDASINQFLDFLRTLVSQYLSENSPRIPSSNKAAWITVINGLTDHLLSTFPLPDSVPWDALHEKAIAVMTTVDVVKRVFERVDGIHQNTSETIKKITSKLLSLCFVLELWSEVETKLEDEKVHPKLLRERCFEVLVVILRGLGGNALASVESSEPSWRTLRTILLECLELSQEFMSKSMHLSYPLTLSLFNNPRFIDKQPNDLFEVDASGPFDHIVPSSAHVPTFLSNLIQVVTHTAVPPLLCEWFIADLTKRILDTMKDVLDFTLSPLTSLPLSRRAKICGDILVCSLHLQGSPTTACQSAYLPCFLVRQRLYEGPKDAWELFDQRISEALQNRAIYGVSKAELTDVMKYLCAELWGTQGNKLRNLGYIFLRDALKGMKCGSVDFTLNDLASLEDTPHYHEIVQLISRSNLHPQAPVQPQNNELRSVLEGLGHSCEDMMDDDGEGVRNYMKTVVQEITDRLKRSLHNPSEVARLETARNLAKLPCLVSHCDKSNCQKDEHAYSIPFTEAYLPIMALLLDGDEDEVVPAVRRETFRALKCAIEHHPVSNSTNGLDDAGKFLLLHIGDTDRGARLSACYGLVALVSAYAGSAGNPWQLAQRIFRALYQHMAQAKENTKETALIAVGQMGKTQHPEILGQVLCFLIAQLGQSNPVIKGMANIQLSELTKYHKKTPYTLVLPYLDHVAQFSISRISASPSILTEACKFLSLAPGDFISVTASRTFPELFSRHDPKGVDAVARLVGHKASTLFLQHSPAILAKIFISPQAQEAKAISFVLKILADASQSEVIDLQMIVRLSLVKLLGELVIYMGDENPEVAEAAINAVTKIERIVNSSPKADKQPAVDLGTFLKAHMLGLISQVNDMLQDVHGKKTVVIKRKIIRGLGALIAQIGPTITYIMATFQTMICVPEFAEATLQSWHKFLTTLDPAEIGPHVGPTSAAFVSAWCTFTPKAKQSTVESMAYIVEEIGQAPDQHRHLDDIVDISFIPEFSDIRLRLEALRRDCTPQERLQRLLDRSGSENLSVAIQSLGELKTFLQTESGGFVKSLISGDMFDSAAGQVIGSLLAAASRDGDGIEPLRNLAYECLGILGAVDPDRCELPAGPSRIIVKNNFIDEEESMQFALHLICDLLVGAFRSTSDIKHQGFLAYTIQELLKFCQFKPALVGVGTGGSISNKVRNRWKSLPKHILETVTPLLEGKFTLNLGPSPDIKHPIYFHQSTYREWIQLWTAYLIDKASGPTAQTIFNIFRSAVRNKDAGVAHHLLPHLVLNILIGGNEEDAHQIRNELMVVLQDQIDPESPSSPDKKLLSAQAVFMLLDHLNAWVRVVRQDINTKKVDSKRTRGERTLNTQLEEQLTHVDSILTSIDHHLMAQAAFQCKAFARSLMHSEQEVVFLRETSQNRDLSSFYERLHEIYAHLDEPDGMEGMSTLILSPSLEHQIRQHESTGQWTSAQSCWEVRLQQSPDNVEFHLGLLRCLRNLGHYDTLRTHVRGVLTRKPEWGNALAGFQIESAWMVGAWDEVESYAEKATAQTAQVMTGRVLLAMRRHEPSAISTALRNARAVLGSPITAAGPRSYRRSYDAALDLHLIHELELIHQTAARLSETSQGRSQGRRYISQLTRTLDARLDSISPTFRFRELVLSMRRTAFSLLISPHHNLVVEIGKTWLASAKIARKAGQWQTAYSAMLQAQQSKTQFAFLENAKLVKATNDPVRALSDLENSMNLAGLLEASDFVDLTIDDPEAVRMKSKALILRARWMRESQRYDPSAIYKIFQQVTEIDKNSEKAHFYLGQFHDEIFKSLSTADKRTRGLKMIQATMRAFTRAVKQGSKYLYQTVPRLLTLWLDLAEGNSSDKDYREAVAKCHELAGKLIREWYIAFPQIVSRVGHPDEETYLTLSRLILKVLEDYPKQALWIFASVVKSTKPHREQRGRAILEKLKNNPKLARTKIPNLVHQIETMTNELLALCDRHIDDEKKTLHMRRDFPHLAQIGHCDLIIPLQESLTASLPPASADQSTHRPFPSNLPMFSDFYDEIDIMRSLAKPRKISIRGTDGQTYTFLGKPKDDLRKDARLMEFNSIINKQLKANSESRKRQLRIRTYGVVTLNEECGFIQWVPNTIPLRPVLMKGYDTRRIRSWTAEMGEVFRKIKDADDHTAATLFVKNILPKQVFPFLMFHEWFLETFPEPSAWLTSRMTYGRTAAVMSMVGFILGLGDRHCENILLDTNTGDVVHVDFNCLFEKGKSLETPERVPFRLTQNLVDGLGVTGVEGFFRTACEVTLQLLRDNKDSLMNVLDSFIHDPLVEWEDEKRRLDRQRNQVKTSIDSLAKTALSKIEKKLKGIYVPDTSKDRNAAEKEVTTGNLVQILIQEATDDANLAKMYPGWASWH</sequence>
<dbReference type="SUPFAM" id="SSF48371">
    <property type="entry name" value="ARM repeat"/>
    <property type="match status" value="1"/>
</dbReference>
<dbReference type="Gene3D" id="1.25.10.10">
    <property type="entry name" value="Leucine-rich Repeat Variant"/>
    <property type="match status" value="1"/>
</dbReference>
<dbReference type="SMART" id="SM00802">
    <property type="entry name" value="UME"/>
    <property type="match status" value="1"/>
</dbReference>
<evidence type="ECO:0000256" key="3">
    <source>
        <dbReference type="ARBA" id="ARBA00012513"/>
    </source>
</evidence>
<dbReference type="InterPro" id="IPR014009">
    <property type="entry name" value="PIK_FAT"/>
</dbReference>
<evidence type="ECO:0000256" key="13">
    <source>
        <dbReference type="ARBA" id="ARBA00048679"/>
    </source>
</evidence>
<dbReference type="GO" id="GO:0005694">
    <property type="term" value="C:chromosome"/>
    <property type="evidence" value="ECO:0007669"/>
    <property type="project" value="TreeGrafter"/>
</dbReference>
<dbReference type="Pfam" id="PF02259">
    <property type="entry name" value="FAT"/>
    <property type="match status" value="1"/>
</dbReference>
<keyword evidence="4" id="KW-0723">Serine/threonine-protein kinase</keyword>
<keyword evidence="10" id="KW-0234">DNA repair</keyword>
<dbReference type="InterPro" id="IPR036940">
    <property type="entry name" value="PI3/4_kinase_cat_sf"/>
</dbReference>
<dbReference type="InterPro" id="IPR012993">
    <property type="entry name" value="UME"/>
</dbReference>
<feature type="compositionally biased region" description="Polar residues" evidence="14">
    <location>
        <begin position="1"/>
        <end position="24"/>
    </location>
</feature>
<dbReference type="InterPro" id="IPR050517">
    <property type="entry name" value="DDR_Repair_Kinase"/>
</dbReference>
<evidence type="ECO:0000256" key="8">
    <source>
        <dbReference type="ARBA" id="ARBA00022777"/>
    </source>
</evidence>
<dbReference type="GO" id="GO:0004674">
    <property type="term" value="F:protein serine/threonine kinase activity"/>
    <property type="evidence" value="ECO:0007669"/>
    <property type="project" value="UniProtKB-KW"/>
</dbReference>
<dbReference type="Gene3D" id="1.25.40.10">
    <property type="entry name" value="Tetratricopeptide repeat domain"/>
    <property type="match status" value="2"/>
</dbReference>
<feature type="region of interest" description="Disordered" evidence="14">
    <location>
        <begin position="197"/>
        <end position="216"/>
    </location>
</feature>
<feature type="region of interest" description="Disordered" evidence="14">
    <location>
        <begin position="1"/>
        <end position="41"/>
    </location>
</feature>